<comment type="function">
    <text evidence="2">Probably acts as a heme chaperone, transferring heme to an unknown acceptor. Binds one molecule of heme per monomer, possibly covalently. Binds 1 [4Fe-4S] cluster. The cluster is coordinated with 3 cysteines and an exchangeable S-adenosyl-L-methionine.</text>
</comment>
<keyword evidence="5" id="KW-1185">Reference proteome</keyword>
<comment type="similarity">
    <text evidence="1">Belongs to the anaerobic coproporphyrinogen-III oxidase family. HemW subfamily.</text>
</comment>
<evidence type="ECO:0000259" key="3">
    <source>
        <dbReference type="PROSITE" id="PS51918"/>
    </source>
</evidence>
<keyword evidence="2" id="KW-0004">4Fe-4S</keyword>
<evidence type="ECO:0000256" key="1">
    <source>
        <dbReference type="ARBA" id="ARBA00006100"/>
    </source>
</evidence>
<accession>A0ABW5WLQ3</accession>
<keyword evidence="2" id="KW-0949">S-adenosyl-L-methionine</keyword>
<sequence>MAGIYIHIPFCKQACYYCDFHFSTSFKKKDELIQALIKELELRKDELQNQIIETIYFGGGTPSLLNNNELQTVIEAVYNNYKVIDKPEITLEANPDDLSKDKIIQLSNTPINRLSIGIQSFFEDDLKSMNRAHNAQEAVKCLGNATQYYDNITVDLIYGIPNMALEKWNKNLEIAFNFGINHISSYALTVEPKTALANFIKNGKYPPIDEALALEHFNHLVEATQNQGFIHYEISNFGKPHYFSKHNSSYWLGKTYLGIGPSAHSFNKTQRSWNVSNNIKYIEAIQNNTLPNTIETLTIENQYNEYIMTSLRTIWGVSLEKVESDFGVHYKSYLLQMAKKYIGKNQLYIENQKLKTTQKGKFLVDGIASELFMI</sequence>
<dbReference type="NCBIfam" id="TIGR00539">
    <property type="entry name" value="hemN_rel"/>
    <property type="match status" value="1"/>
</dbReference>
<evidence type="ECO:0000256" key="2">
    <source>
        <dbReference type="RuleBase" id="RU364116"/>
    </source>
</evidence>
<dbReference type="PANTHER" id="PTHR13932:SF5">
    <property type="entry name" value="RADICAL S-ADENOSYL METHIONINE DOMAIN-CONTAINING PROTEIN 1, MITOCHONDRIAL"/>
    <property type="match status" value="1"/>
</dbReference>
<reference evidence="5" key="1">
    <citation type="journal article" date="2019" name="Int. J. Syst. Evol. Microbiol.">
        <title>The Global Catalogue of Microorganisms (GCM) 10K type strain sequencing project: providing services to taxonomists for standard genome sequencing and annotation.</title>
        <authorList>
            <consortium name="The Broad Institute Genomics Platform"/>
            <consortium name="The Broad Institute Genome Sequencing Center for Infectious Disease"/>
            <person name="Wu L."/>
            <person name="Ma J."/>
        </authorList>
    </citation>
    <scope>NUCLEOTIDE SEQUENCE [LARGE SCALE GENOMIC DNA]</scope>
    <source>
        <strain evidence="5">KCTC 32141</strain>
    </source>
</reference>
<name>A0ABW5WLQ3_9FLAO</name>
<dbReference type="SFLD" id="SFLDG01065">
    <property type="entry name" value="anaerobic_coproporphyrinogen-I"/>
    <property type="match status" value="1"/>
</dbReference>
<dbReference type="InterPro" id="IPR004559">
    <property type="entry name" value="HemW-like"/>
</dbReference>
<gene>
    <name evidence="4" type="primary">hemW</name>
    <name evidence="4" type="ORF">ACFS5M_04330</name>
</gene>
<dbReference type="Pfam" id="PF06969">
    <property type="entry name" value="HemN_C"/>
    <property type="match status" value="1"/>
</dbReference>
<dbReference type="PROSITE" id="PS51918">
    <property type="entry name" value="RADICAL_SAM"/>
    <property type="match status" value="1"/>
</dbReference>
<dbReference type="SFLD" id="SFLDS00029">
    <property type="entry name" value="Radical_SAM"/>
    <property type="match status" value="1"/>
</dbReference>
<dbReference type="PANTHER" id="PTHR13932">
    <property type="entry name" value="COPROPORPHYRINIGEN III OXIDASE"/>
    <property type="match status" value="1"/>
</dbReference>
<dbReference type="SMART" id="SM00729">
    <property type="entry name" value="Elp3"/>
    <property type="match status" value="1"/>
</dbReference>
<dbReference type="Gene3D" id="3.80.30.20">
    <property type="entry name" value="tm_1862 like domain"/>
    <property type="match status" value="1"/>
</dbReference>
<dbReference type="InterPro" id="IPR010723">
    <property type="entry name" value="HemN_C"/>
</dbReference>
<dbReference type="Pfam" id="PF04055">
    <property type="entry name" value="Radical_SAM"/>
    <property type="match status" value="1"/>
</dbReference>
<dbReference type="Proteomes" id="UP001597533">
    <property type="component" value="Unassembled WGS sequence"/>
</dbReference>
<dbReference type="SUPFAM" id="SSF102114">
    <property type="entry name" value="Radical SAM enzymes"/>
    <property type="match status" value="1"/>
</dbReference>
<dbReference type="InterPro" id="IPR023404">
    <property type="entry name" value="rSAM_horseshoe"/>
</dbReference>
<comment type="subcellular location">
    <subcellularLocation>
        <location evidence="2">Cytoplasm</location>
    </subcellularLocation>
</comment>
<dbReference type="SFLD" id="SFLDF00562">
    <property type="entry name" value="HemN-like__clustered_with_heat"/>
    <property type="match status" value="1"/>
</dbReference>
<evidence type="ECO:0000313" key="5">
    <source>
        <dbReference type="Proteomes" id="UP001597533"/>
    </source>
</evidence>
<dbReference type="InterPro" id="IPR007197">
    <property type="entry name" value="rSAM"/>
</dbReference>
<keyword evidence="2" id="KW-0408">Iron</keyword>
<dbReference type="SFLD" id="SFLDF00288">
    <property type="entry name" value="HemN-like__clustered_with_nucl"/>
    <property type="match status" value="1"/>
</dbReference>
<keyword evidence="2" id="KW-0411">Iron-sulfur</keyword>
<dbReference type="EMBL" id="JBHUOV010000001">
    <property type="protein sequence ID" value="MFD2822884.1"/>
    <property type="molecule type" value="Genomic_DNA"/>
</dbReference>
<evidence type="ECO:0000313" key="4">
    <source>
        <dbReference type="EMBL" id="MFD2822884.1"/>
    </source>
</evidence>
<keyword evidence="2" id="KW-0349">Heme</keyword>
<keyword evidence="2" id="KW-0479">Metal-binding</keyword>
<dbReference type="InterPro" id="IPR058240">
    <property type="entry name" value="rSAM_sf"/>
</dbReference>
<proteinExistence type="inferred from homology"/>
<dbReference type="CDD" id="cd01335">
    <property type="entry name" value="Radical_SAM"/>
    <property type="match status" value="1"/>
</dbReference>
<organism evidence="4 5">
    <name type="scientific">Lacinutrix iliipiscaria</name>
    <dbReference type="NCBI Taxonomy" id="1230532"/>
    <lineage>
        <taxon>Bacteria</taxon>
        <taxon>Pseudomonadati</taxon>
        <taxon>Bacteroidota</taxon>
        <taxon>Flavobacteriia</taxon>
        <taxon>Flavobacteriales</taxon>
        <taxon>Flavobacteriaceae</taxon>
        <taxon>Lacinutrix</taxon>
    </lineage>
</organism>
<dbReference type="InterPro" id="IPR034505">
    <property type="entry name" value="Coproporphyrinogen-III_oxidase"/>
</dbReference>
<dbReference type="RefSeq" id="WP_183487258.1">
    <property type="nucleotide sequence ID" value="NZ_JBHUOV010000001.1"/>
</dbReference>
<dbReference type="InterPro" id="IPR006638">
    <property type="entry name" value="Elp3/MiaA/NifB-like_rSAM"/>
</dbReference>
<keyword evidence="2" id="KW-0143">Chaperone</keyword>
<feature type="domain" description="Radical SAM core" evidence="3">
    <location>
        <begin position="1"/>
        <end position="230"/>
    </location>
</feature>
<keyword evidence="2" id="KW-0963">Cytoplasm</keyword>
<protein>
    <recommendedName>
        <fullName evidence="2">Heme chaperone HemW</fullName>
    </recommendedName>
</protein>
<comment type="caution">
    <text evidence="4">The sequence shown here is derived from an EMBL/GenBank/DDBJ whole genome shotgun (WGS) entry which is preliminary data.</text>
</comment>